<protein>
    <submittedName>
        <fullName evidence="2">Uncharacterized protein</fullName>
    </submittedName>
</protein>
<sequence length="249" mass="27046">MGNSKSTMKNATELANKLTNQNAELSAQVSSLKDTISALNATVSQMQAKLEKMEKTEVQSPPAPPTSTNNSIDTLQISAKLDKIDTLETQMSTLNSTVSSLKSAVPSGMKEKLEKLEKLDQMEAKITQLLMTPAPQAPVPASVPVAANGNAVTADPELLKTVKKMQEIDMCRLHNYHRSHKIQWPPSLEVPAELKGGLPKEERDLINLSAPQINALAAALGLPDLPEGESGSTDRHLQVLYYLGVYYHH</sequence>
<name>A0A8H5GYW0_9AGAR</name>
<dbReference type="AlphaFoldDB" id="A0A8H5GYW0"/>
<accession>A0A8H5GYW0</accession>
<evidence type="ECO:0000313" key="3">
    <source>
        <dbReference type="Proteomes" id="UP000559256"/>
    </source>
</evidence>
<dbReference type="OrthoDB" id="10414219at2759"/>
<organism evidence="2 3">
    <name type="scientific">Tetrapyrgos nigripes</name>
    <dbReference type="NCBI Taxonomy" id="182062"/>
    <lineage>
        <taxon>Eukaryota</taxon>
        <taxon>Fungi</taxon>
        <taxon>Dikarya</taxon>
        <taxon>Basidiomycota</taxon>
        <taxon>Agaricomycotina</taxon>
        <taxon>Agaricomycetes</taxon>
        <taxon>Agaricomycetidae</taxon>
        <taxon>Agaricales</taxon>
        <taxon>Marasmiineae</taxon>
        <taxon>Marasmiaceae</taxon>
        <taxon>Tetrapyrgos</taxon>
    </lineage>
</organism>
<dbReference type="Gene3D" id="1.10.287.1490">
    <property type="match status" value="1"/>
</dbReference>
<reference evidence="2 3" key="1">
    <citation type="journal article" date="2020" name="ISME J.">
        <title>Uncovering the hidden diversity of litter-decomposition mechanisms in mushroom-forming fungi.</title>
        <authorList>
            <person name="Floudas D."/>
            <person name="Bentzer J."/>
            <person name="Ahren D."/>
            <person name="Johansson T."/>
            <person name="Persson P."/>
            <person name="Tunlid A."/>
        </authorList>
    </citation>
    <scope>NUCLEOTIDE SEQUENCE [LARGE SCALE GENOMIC DNA]</scope>
    <source>
        <strain evidence="2 3">CBS 291.85</strain>
    </source>
</reference>
<evidence type="ECO:0000256" key="1">
    <source>
        <dbReference type="SAM" id="MobiDB-lite"/>
    </source>
</evidence>
<comment type="caution">
    <text evidence="2">The sequence shown here is derived from an EMBL/GenBank/DDBJ whole genome shotgun (WGS) entry which is preliminary data.</text>
</comment>
<feature type="region of interest" description="Disordered" evidence="1">
    <location>
        <begin position="50"/>
        <end position="71"/>
    </location>
</feature>
<dbReference type="EMBL" id="JAACJM010000003">
    <property type="protein sequence ID" value="KAF5373618.1"/>
    <property type="molecule type" value="Genomic_DNA"/>
</dbReference>
<proteinExistence type="predicted"/>
<dbReference type="Proteomes" id="UP000559256">
    <property type="component" value="Unassembled WGS sequence"/>
</dbReference>
<gene>
    <name evidence="2" type="ORF">D9758_000989</name>
</gene>
<keyword evidence="3" id="KW-1185">Reference proteome</keyword>
<evidence type="ECO:0000313" key="2">
    <source>
        <dbReference type="EMBL" id="KAF5373618.1"/>
    </source>
</evidence>